<keyword evidence="1" id="KW-0472">Membrane</keyword>
<dbReference type="EMBL" id="JBHTCM010000007">
    <property type="protein sequence ID" value="MFC7332864.1"/>
    <property type="molecule type" value="Genomic_DNA"/>
</dbReference>
<evidence type="ECO:0000313" key="2">
    <source>
        <dbReference type="EMBL" id="MFC7332864.1"/>
    </source>
</evidence>
<gene>
    <name evidence="2" type="ORF">ACFQPS_06785</name>
</gene>
<accession>A0ABW2KS75</accession>
<evidence type="ECO:0000256" key="1">
    <source>
        <dbReference type="SAM" id="Phobius"/>
    </source>
</evidence>
<keyword evidence="1" id="KW-1133">Transmembrane helix</keyword>
<evidence type="ECO:0008006" key="4">
    <source>
        <dbReference type="Google" id="ProtNLM"/>
    </source>
</evidence>
<keyword evidence="3" id="KW-1185">Reference proteome</keyword>
<dbReference type="Proteomes" id="UP001596456">
    <property type="component" value="Unassembled WGS sequence"/>
</dbReference>
<organism evidence="2 3">
    <name type="scientific">Rhodocista pekingensis</name>
    <dbReference type="NCBI Taxonomy" id="201185"/>
    <lineage>
        <taxon>Bacteria</taxon>
        <taxon>Pseudomonadati</taxon>
        <taxon>Pseudomonadota</taxon>
        <taxon>Alphaproteobacteria</taxon>
        <taxon>Rhodospirillales</taxon>
        <taxon>Azospirillaceae</taxon>
        <taxon>Rhodocista</taxon>
    </lineage>
</organism>
<name>A0ABW2KS75_9PROT</name>
<feature type="transmembrane region" description="Helical" evidence="1">
    <location>
        <begin position="30"/>
        <end position="50"/>
    </location>
</feature>
<proteinExistence type="predicted"/>
<protein>
    <recommendedName>
        <fullName evidence="4">DUF4013 domain-containing protein</fullName>
    </recommendedName>
</protein>
<feature type="transmembrane region" description="Helical" evidence="1">
    <location>
        <begin position="156"/>
        <end position="179"/>
    </location>
</feature>
<comment type="caution">
    <text evidence="2">The sequence shown here is derived from an EMBL/GenBank/DDBJ whole genome shotgun (WGS) entry which is preliminary data.</text>
</comment>
<dbReference type="RefSeq" id="WP_377357582.1">
    <property type="nucleotide sequence ID" value="NZ_JBHTCM010000007.1"/>
</dbReference>
<feature type="transmembrane region" description="Helical" evidence="1">
    <location>
        <begin position="62"/>
        <end position="84"/>
    </location>
</feature>
<sequence length="277" mass="28730">MAALATVWPAALAETKLAYAAVLADPGRLLRFGGLPTVLALGLWGFLSIARPMPESEDPAVMEAWMAANAGYVLLAILTAMWSYGRLVVRWSRWTVTGDGTGGFFDPGLGGRELRTLGWSLLAGLCAMPTLLLLVLVGDVFLFLGASLFGLAGEEAALTGARLGAVLGGLIGLLPAYYITGRLLPGVAPVALDLPAALGPSWRTTKEAALTAMLTLWLIALPGAIVGTVLLQLDLGLALNVVGPVLSFLAYSATAVSMARLWQAVVAPAAPVAPERD</sequence>
<reference evidence="3" key="1">
    <citation type="journal article" date="2019" name="Int. J. Syst. Evol. Microbiol.">
        <title>The Global Catalogue of Microorganisms (GCM) 10K type strain sequencing project: providing services to taxonomists for standard genome sequencing and annotation.</title>
        <authorList>
            <consortium name="The Broad Institute Genomics Platform"/>
            <consortium name="The Broad Institute Genome Sequencing Center for Infectious Disease"/>
            <person name="Wu L."/>
            <person name="Ma J."/>
        </authorList>
    </citation>
    <scope>NUCLEOTIDE SEQUENCE [LARGE SCALE GENOMIC DNA]</scope>
    <source>
        <strain evidence="3">CGMCC 1.16275</strain>
    </source>
</reference>
<feature type="transmembrane region" description="Helical" evidence="1">
    <location>
        <begin position="238"/>
        <end position="262"/>
    </location>
</feature>
<feature type="transmembrane region" description="Helical" evidence="1">
    <location>
        <begin position="208"/>
        <end position="231"/>
    </location>
</feature>
<feature type="transmembrane region" description="Helical" evidence="1">
    <location>
        <begin position="117"/>
        <end position="144"/>
    </location>
</feature>
<evidence type="ECO:0000313" key="3">
    <source>
        <dbReference type="Proteomes" id="UP001596456"/>
    </source>
</evidence>
<keyword evidence="1" id="KW-0812">Transmembrane</keyword>